<proteinExistence type="predicted"/>
<dbReference type="EMBL" id="JAINVZ010000003">
    <property type="protein sequence ID" value="MBY8884559.1"/>
    <property type="molecule type" value="Genomic_DNA"/>
</dbReference>
<feature type="chain" id="PRO_5046268759" evidence="3">
    <location>
        <begin position="37"/>
        <end position="147"/>
    </location>
</feature>
<evidence type="ECO:0000313" key="5">
    <source>
        <dbReference type="Proteomes" id="UP001198565"/>
    </source>
</evidence>
<keyword evidence="5" id="KW-1185">Reference proteome</keyword>
<evidence type="ECO:0000256" key="2">
    <source>
        <dbReference type="ARBA" id="ARBA00022801"/>
    </source>
</evidence>
<dbReference type="RefSeq" id="WP_222975046.1">
    <property type="nucleotide sequence ID" value="NZ_JAINVZ010000003.1"/>
</dbReference>
<evidence type="ECO:0000313" key="4">
    <source>
        <dbReference type="EMBL" id="MBY8884559.1"/>
    </source>
</evidence>
<dbReference type="InterPro" id="IPR000026">
    <property type="entry name" value="N1-like"/>
</dbReference>
<evidence type="ECO:0000256" key="3">
    <source>
        <dbReference type="SAM" id="SignalP"/>
    </source>
</evidence>
<keyword evidence="3" id="KW-0732">Signal</keyword>
<dbReference type="InterPro" id="IPR016191">
    <property type="entry name" value="Ribonuclease/ribotoxin"/>
</dbReference>
<gene>
    <name evidence="4" type="ORF">K7472_06835</name>
</gene>
<feature type="signal peptide" evidence="3">
    <location>
        <begin position="1"/>
        <end position="36"/>
    </location>
</feature>
<dbReference type="SUPFAM" id="SSF53933">
    <property type="entry name" value="Microbial ribonucleases"/>
    <property type="match status" value="1"/>
</dbReference>
<accession>A0ABS7QMZ6</accession>
<dbReference type="Proteomes" id="UP001198565">
    <property type="component" value="Unassembled WGS sequence"/>
</dbReference>
<name>A0ABS7QMZ6_9ACTN</name>
<sequence>MRMPLRALRSPHGSALLVAGTLLLGPASLLATPADAATAHVAPARTVVVVRPADVGSVCESTLPSQADDTLQLIADGGPFPYPEDGEVFRNDQSVLPSEPSGYYHEYTVTTPGAGNRGTRRIVTGEDGTDYYTSDHYESFDAVDFSC</sequence>
<evidence type="ECO:0000256" key="1">
    <source>
        <dbReference type="ARBA" id="ARBA00022722"/>
    </source>
</evidence>
<dbReference type="Gene3D" id="3.10.450.30">
    <property type="entry name" value="Microbial ribonucleases"/>
    <property type="match status" value="1"/>
</dbReference>
<keyword evidence="1" id="KW-0540">Nuclease</keyword>
<comment type="caution">
    <text evidence="4">The sequence shown here is derived from an EMBL/GenBank/DDBJ whole genome shotgun (WGS) entry which is preliminary data.</text>
</comment>
<dbReference type="Pfam" id="PF00545">
    <property type="entry name" value="Ribonuclease"/>
    <property type="match status" value="1"/>
</dbReference>
<reference evidence="4 5" key="1">
    <citation type="submission" date="2021-08" db="EMBL/GenBank/DDBJ databases">
        <title>Streptomyces sp. PTM05 isolated from lichen.</title>
        <authorList>
            <person name="Somphong A."/>
            <person name="Phongsopitanun W."/>
            <person name="Tanasupawat S."/>
        </authorList>
    </citation>
    <scope>NUCLEOTIDE SEQUENCE [LARGE SCALE GENOMIC DNA]</scope>
    <source>
        <strain evidence="4 5">Ptm05</strain>
    </source>
</reference>
<organism evidence="4 5">
    <name type="scientific">Streptantibioticus parmotrematis</name>
    <dbReference type="NCBI Taxonomy" id="2873249"/>
    <lineage>
        <taxon>Bacteria</taxon>
        <taxon>Bacillati</taxon>
        <taxon>Actinomycetota</taxon>
        <taxon>Actinomycetes</taxon>
        <taxon>Kitasatosporales</taxon>
        <taxon>Streptomycetaceae</taxon>
        <taxon>Streptantibioticus</taxon>
    </lineage>
</organism>
<keyword evidence="2" id="KW-0378">Hydrolase</keyword>
<protein>
    <submittedName>
        <fullName evidence="4">Ribonuclease</fullName>
    </submittedName>
</protein>